<organism evidence="1 2">
    <name type="scientific">Phytophthora fragariae</name>
    <dbReference type="NCBI Taxonomy" id="53985"/>
    <lineage>
        <taxon>Eukaryota</taxon>
        <taxon>Sar</taxon>
        <taxon>Stramenopiles</taxon>
        <taxon>Oomycota</taxon>
        <taxon>Peronosporomycetes</taxon>
        <taxon>Peronosporales</taxon>
        <taxon>Peronosporaceae</taxon>
        <taxon>Phytophthora</taxon>
    </lineage>
</organism>
<evidence type="ECO:0008006" key="3">
    <source>
        <dbReference type="Google" id="ProtNLM"/>
    </source>
</evidence>
<accession>A0A6A3P974</accession>
<dbReference type="EMBL" id="QXFZ01010647">
    <property type="protein sequence ID" value="KAE9053729.1"/>
    <property type="molecule type" value="Genomic_DNA"/>
</dbReference>
<protein>
    <recommendedName>
        <fullName evidence="3">Ubiquitin-like protease family profile domain-containing protein</fullName>
    </recommendedName>
</protein>
<gene>
    <name evidence="1" type="ORF">PF007_g32863</name>
</gene>
<dbReference type="Proteomes" id="UP000441208">
    <property type="component" value="Unassembled WGS sequence"/>
</dbReference>
<dbReference type="AlphaFoldDB" id="A0A6A3P974"/>
<reference evidence="1 2" key="1">
    <citation type="submission" date="2018-08" db="EMBL/GenBank/DDBJ databases">
        <title>Genomic investigation of the strawberry pathogen Phytophthora fragariae indicates pathogenicity is determined by transcriptional variation in three key races.</title>
        <authorList>
            <person name="Adams T.M."/>
            <person name="Armitage A.D."/>
            <person name="Sobczyk M.K."/>
            <person name="Bates H.J."/>
            <person name="Dunwell J.M."/>
            <person name="Nellist C.F."/>
            <person name="Harrison R.J."/>
        </authorList>
    </citation>
    <scope>NUCLEOTIDE SEQUENCE [LARGE SCALE GENOMIC DNA]</scope>
    <source>
        <strain evidence="1 2">NOV-71</strain>
    </source>
</reference>
<name>A0A6A3P974_9STRA</name>
<evidence type="ECO:0000313" key="2">
    <source>
        <dbReference type="Proteomes" id="UP000441208"/>
    </source>
</evidence>
<comment type="caution">
    <text evidence="1">The sequence shown here is derived from an EMBL/GenBank/DDBJ whole genome shotgun (WGS) entry which is preliminary data.</text>
</comment>
<sequence>MQLKSNISTLKDAVRSIVEPMLDMTDQLQIETINGCEQKYSTSCGLWCLVVMEILLFGAIPEHWSSYWDDSLYNAVGYLRMRYMSKIHKLHNCSGVGVAEAAGGEDK</sequence>
<proteinExistence type="predicted"/>
<evidence type="ECO:0000313" key="1">
    <source>
        <dbReference type="EMBL" id="KAE9053729.1"/>
    </source>
</evidence>